<reference evidence="6 7" key="2">
    <citation type="journal article" date="2019" name="Nat. Med.">
        <title>A library of human gut bacterial isolates paired with longitudinal multiomics data enables mechanistic microbiome research.</title>
        <authorList>
            <person name="Poyet M."/>
            <person name="Groussin M."/>
            <person name="Gibbons S.M."/>
            <person name="Avila-Pacheco J."/>
            <person name="Jiang X."/>
            <person name="Kearney S.M."/>
            <person name="Perrotta A.R."/>
            <person name="Berdy B."/>
            <person name="Zhao S."/>
            <person name="Lieberman T.D."/>
            <person name="Swanson P.K."/>
            <person name="Smith M."/>
            <person name="Roesemann S."/>
            <person name="Alexander J.E."/>
            <person name="Rich S.A."/>
            <person name="Livny J."/>
            <person name="Vlamakis H."/>
            <person name="Clish C."/>
            <person name="Bullock K."/>
            <person name="Deik A."/>
            <person name="Scott J."/>
            <person name="Pierce K.A."/>
            <person name="Xavier R.J."/>
            <person name="Alm E.J."/>
        </authorList>
    </citation>
    <scope>NUCLEOTIDE SEQUENCE [LARGE SCALE GENOMIC DNA]</scope>
    <source>
        <strain evidence="3 7">BIOML-A10</strain>
        <strain evidence="2 6">BIOML-A11</strain>
    </source>
</reference>
<dbReference type="InterPro" id="IPR029063">
    <property type="entry name" value="SAM-dependent_MTases_sf"/>
</dbReference>
<dbReference type="InterPro" id="IPR002052">
    <property type="entry name" value="DNA_methylase_N6_adenine_CS"/>
</dbReference>
<dbReference type="Proteomes" id="UP000095332">
    <property type="component" value="Unassembled WGS sequence"/>
</dbReference>
<evidence type="ECO:0000313" key="6">
    <source>
        <dbReference type="Proteomes" id="UP000450599"/>
    </source>
</evidence>
<evidence type="ECO:0000313" key="3">
    <source>
        <dbReference type="EMBL" id="MRZ08360.1"/>
    </source>
</evidence>
<keyword evidence="2" id="KW-0808">Transferase</keyword>
<dbReference type="AlphaFoldDB" id="A0A174PX88"/>
<reference evidence="4 8" key="3">
    <citation type="submission" date="2020-04" db="EMBL/GenBank/DDBJ databases">
        <title>Complete Genomes and Methylome analysis of CBBP consortium that reverse antibiotic-induced susceptibility to vancomycin-resistant Enterococcus faecium infection.</title>
        <authorList>
            <person name="Fomenkov A."/>
            <person name="Zhang Z."/>
            <person name="Pamer E."/>
            <person name="Roberts R.J."/>
        </authorList>
    </citation>
    <scope>NUCLEOTIDE SEQUENCE [LARGE SCALE GENOMIC DNA]</scope>
    <source>
        <strain evidence="8">CBBP</strain>
        <strain evidence="4">CBBP-1</strain>
    </source>
</reference>
<dbReference type="EMBL" id="WKMX01000022">
    <property type="protein sequence ID" value="MRZ08360.1"/>
    <property type="molecule type" value="Genomic_DNA"/>
</dbReference>
<evidence type="ECO:0000313" key="7">
    <source>
        <dbReference type="Proteomes" id="UP000471216"/>
    </source>
</evidence>
<evidence type="ECO:0000313" key="8">
    <source>
        <dbReference type="Proteomes" id="UP000501982"/>
    </source>
</evidence>
<dbReference type="EMBL" id="CP051672">
    <property type="protein sequence ID" value="QJE27438.1"/>
    <property type="molecule type" value="Genomic_DNA"/>
</dbReference>
<dbReference type="Proteomes" id="UP000501982">
    <property type="component" value="Chromosome"/>
</dbReference>
<evidence type="ECO:0000313" key="2">
    <source>
        <dbReference type="EMBL" id="MRY86463.1"/>
    </source>
</evidence>
<dbReference type="GO" id="GO:0003676">
    <property type="term" value="F:nucleic acid binding"/>
    <property type="evidence" value="ECO:0007669"/>
    <property type="project" value="InterPro"/>
</dbReference>
<dbReference type="EMBL" id="WKMW01000024">
    <property type="protein sequence ID" value="MRY86463.1"/>
    <property type="molecule type" value="Genomic_DNA"/>
</dbReference>
<accession>A0A174PX88</accession>
<dbReference type="Proteomes" id="UP000471216">
    <property type="component" value="Unassembled WGS sequence"/>
</dbReference>
<proteinExistence type="predicted"/>
<evidence type="ECO:0000313" key="5">
    <source>
        <dbReference type="Proteomes" id="UP000095332"/>
    </source>
</evidence>
<dbReference type="OrthoDB" id="9774673at2"/>
<dbReference type="SUPFAM" id="SSF53335">
    <property type="entry name" value="S-adenosyl-L-methionine-dependent methyltransferases"/>
    <property type="match status" value="1"/>
</dbReference>
<protein>
    <submittedName>
        <fullName evidence="2">tRNA (Adenine-N(6)-)-methyltransferase</fullName>
    </submittedName>
</protein>
<evidence type="ECO:0000313" key="1">
    <source>
        <dbReference type="EMBL" id="CUP64236.1"/>
    </source>
</evidence>
<name>A0A174PX88_PARDI</name>
<sequence>MIYAGYTLKKSSDEQYTPAYAVAPIIKYIPGNKIVWCPFDTEHSEYVLALKAAGIRVVHSHILTGEDFFVYEPEEWDLIVSNPPFSIKQKVVARCLALGKPFALLLSNLWLNSSAPARLFREKEMQMLLFDKRIQFTEKNAAYFGSSYFCWKVLPKQIVFENLNRSRYEESRMADDMKKYVGTLSASTRRGRTEPE</sequence>
<dbReference type="GO" id="GO:0008168">
    <property type="term" value="F:methyltransferase activity"/>
    <property type="evidence" value="ECO:0007669"/>
    <property type="project" value="UniProtKB-KW"/>
</dbReference>
<keyword evidence="2" id="KW-0489">Methyltransferase</keyword>
<dbReference type="GO" id="GO:0032259">
    <property type="term" value="P:methylation"/>
    <property type="evidence" value="ECO:0007669"/>
    <property type="project" value="UniProtKB-KW"/>
</dbReference>
<dbReference type="RefSeq" id="WP_036614174.1">
    <property type="nucleotide sequence ID" value="NZ_CAJSZN010000002.1"/>
</dbReference>
<organism evidence="1 5">
    <name type="scientific">Parabacteroides distasonis</name>
    <dbReference type="NCBI Taxonomy" id="823"/>
    <lineage>
        <taxon>Bacteria</taxon>
        <taxon>Pseudomonadati</taxon>
        <taxon>Bacteroidota</taxon>
        <taxon>Bacteroidia</taxon>
        <taxon>Bacteroidales</taxon>
        <taxon>Tannerellaceae</taxon>
        <taxon>Parabacteroides</taxon>
    </lineage>
</organism>
<dbReference type="EMBL" id="CZBM01000001">
    <property type="protein sequence ID" value="CUP64236.1"/>
    <property type="molecule type" value="Genomic_DNA"/>
</dbReference>
<dbReference type="Proteomes" id="UP000450599">
    <property type="component" value="Unassembled WGS sequence"/>
</dbReference>
<evidence type="ECO:0000313" key="4">
    <source>
        <dbReference type="EMBL" id="QJE27438.1"/>
    </source>
</evidence>
<gene>
    <name evidence="1" type="ORF">ERS852560_00486</name>
    <name evidence="3" type="ORF">GKD54_19560</name>
    <name evidence="2" type="ORF">GKD58_19805</name>
    <name evidence="4" type="ORF">HHO38_03405</name>
</gene>
<dbReference type="PROSITE" id="PS00092">
    <property type="entry name" value="N6_MTASE"/>
    <property type="match status" value="1"/>
</dbReference>
<reference evidence="1 5" key="1">
    <citation type="submission" date="2015-09" db="EMBL/GenBank/DDBJ databases">
        <authorList>
            <consortium name="Pathogen Informatics"/>
        </authorList>
    </citation>
    <scope>NUCLEOTIDE SEQUENCE [LARGE SCALE GENOMIC DNA]</scope>
    <source>
        <strain evidence="1 5">2789STDY5834948</strain>
    </source>
</reference>